<dbReference type="Proteomes" id="UP000034680">
    <property type="component" value="Unassembled WGS sequence"/>
</dbReference>
<dbReference type="OrthoDB" id="3921198at2759"/>
<reference evidence="1 2" key="1">
    <citation type="submission" date="2015-05" db="EMBL/GenBank/DDBJ databases">
        <title>Distinctive expansion of gene families associated with plant cell wall degradation and secondary metabolism in the genomes of grapevine trunk pathogens.</title>
        <authorList>
            <person name="Lawrence D.P."/>
            <person name="Travadon R."/>
            <person name="Rolshausen P.E."/>
            <person name="Baumgartner K."/>
        </authorList>
    </citation>
    <scope>NUCLEOTIDE SEQUENCE [LARGE SCALE GENOMIC DNA]</scope>
    <source>
        <strain evidence="1">DA912</strain>
    </source>
</reference>
<sequence>MSLPGIDTLRSNLQSHALSIIANPIRSRYSAVYALLLVWEDEQDETVKQSVEELRSVLDRHYHYTFEMDVIPSDEPERSWRWLSRRIDHFMGANDQRDVLKIFYYNGRTQLDGNRAMVLASSTQSEQPRTIRWSTVQPLFEQAIADTLVIMDSQYFGLPAAARRRGTLEIIAAGSFEEQASPLARCAFTQALSEKLRTQAARMRPLSAADLHAQLLAEYPRMVQELTPDREFLSSFPAPLHLQLADSHNVPSVLLAPLRRSRLPSIESVSSSSPGAQLSLTVRLDKEPDIDCWADWLRLMPDGVREVKVESGFRSALR</sequence>
<evidence type="ECO:0000313" key="1">
    <source>
        <dbReference type="EMBL" id="KKY37478.1"/>
    </source>
</evidence>
<gene>
    <name evidence="1" type="ORF">UCDDA912_g02533</name>
</gene>
<dbReference type="STRING" id="1214573.A0A0G2HRJ9"/>
<keyword evidence="2" id="KW-1185">Reference proteome</keyword>
<reference evidence="1 2" key="2">
    <citation type="submission" date="2015-05" db="EMBL/GenBank/DDBJ databases">
        <authorList>
            <person name="Morales-Cruz A."/>
            <person name="Amrine K.C."/>
            <person name="Cantu D."/>
        </authorList>
    </citation>
    <scope>NUCLEOTIDE SEQUENCE [LARGE SCALE GENOMIC DNA]</scope>
    <source>
        <strain evidence="1">DA912</strain>
    </source>
</reference>
<protein>
    <submittedName>
        <fullName evidence="1">Uncharacterized protein</fullName>
    </submittedName>
</protein>
<evidence type="ECO:0000313" key="2">
    <source>
        <dbReference type="Proteomes" id="UP000034680"/>
    </source>
</evidence>
<accession>A0A0G2HRJ9</accession>
<organism evidence="1 2">
    <name type="scientific">Diaporthe ampelina</name>
    <dbReference type="NCBI Taxonomy" id="1214573"/>
    <lineage>
        <taxon>Eukaryota</taxon>
        <taxon>Fungi</taxon>
        <taxon>Dikarya</taxon>
        <taxon>Ascomycota</taxon>
        <taxon>Pezizomycotina</taxon>
        <taxon>Sordariomycetes</taxon>
        <taxon>Sordariomycetidae</taxon>
        <taxon>Diaporthales</taxon>
        <taxon>Diaporthaceae</taxon>
        <taxon>Diaporthe</taxon>
    </lineage>
</organism>
<proteinExistence type="predicted"/>
<comment type="caution">
    <text evidence="1">The sequence shown here is derived from an EMBL/GenBank/DDBJ whole genome shotgun (WGS) entry which is preliminary data.</text>
</comment>
<name>A0A0G2HRJ9_9PEZI</name>
<dbReference type="AlphaFoldDB" id="A0A0G2HRJ9"/>
<dbReference type="EMBL" id="LCUC01000084">
    <property type="protein sequence ID" value="KKY37478.1"/>
    <property type="molecule type" value="Genomic_DNA"/>
</dbReference>